<dbReference type="PROSITE" id="PS51201">
    <property type="entry name" value="RCK_N"/>
    <property type="match status" value="1"/>
</dbReference>
<keyword evidence="15" id="KW-1185">Reference proteome</keyword>
<reference evidence="14 15" key="1">
    <citation type="submission" date="2021-08" db="EMBL/GenBank/DDBJ databases">
        <title>complete genome sequencing of Deefgea sp. D25.</title>
        <authorList>
            <person name="Bae J.-W."/>
            <person name="Gim D.-H."/>
        </authorList>
    </citation>
    <scope>NUCLEOTIDE SEQUENCE [LARGE SCALE GENOMIC DNA]</scope>
    <source>
        <strain evidence="14 15">D25</strain>
    </source>
</reference>
<evidence type="ECO:0000256" key="3">
    <source>
        <dbReference type="ARBA" id="ARBA00022448"/>
    </source>
</evidence>
<keyword evidence="3" id="KW-0813">Transport</keyword>
<dbReference type="Pfam" id="PF02080">
    <property type="entry name" value="TrkA_C"/>
    <property type="match status" value="1"/>
</dbReference>
<keyword evidence="10 11" id="KW-0472">Membrane</keyword>
<feature type="transmembrane region" description="Helical" evidence="11">
    <location>
        <begin position="29"/>
        <end position="48"/>
    </location>
</feature>
<keyword evidence="5" id="KW-0633">Potassium transport</keyword>
<evidence type="ECO:0000256" key="4">
    <source>
        <dbReference type="ARBA" id="ARBA00022449"/>
    </source>
</evidence>
<dbReference type="Pfam" id="PF02254">
    <property type="entry name" value="TrkA_N"/>
    <property type="match status" value="1"/>
</dbReference>
<dbReference type="SUPFAM" id="SSF116726">
    <property type="entry name" value="TrkA C-terminal domain-like"/>
    <property type="match status" value="1"/>
</dbReference>
<dbReference type="InterPro" id="IPR006037">
    <property type="entry name" value="RCK_C"/>
</dbReference>
<dbReference type="InterPro" id="IPR003148">
    <property type="entry name" value="RCK_N"/>
</dbReference>
<keyword evidence="7" id="KW-0630">Potassium</keyword>
<sequence length="668" mass="72320">MPINLHSFVLLLAAAVITVVVCRKFKLPAMLGYLLVGMLIGPYALGFIQSSDEASHLAEYGIVFLMFTLGLEFNLAKLNAMKRIVFGLGAAQVGAVLVFIAAAVMLAGLDWKAGLVLGAAAAMSSTAMVSKLLSDRGELNAPHGQNAIGILLFQDLAVVPFLIIIPALSLPDGSVTIPLINLQVDQLLFALFLASIKIVFVLVVLLSLGQKIMRPWFNLVAKQHASELFMINILLVTLGTAWLTEAAGLSLALGAFLAGMLIAETEYRYQVEDDIRPFRDLLLGLFFVTVGMNLNFSILISEWGMVLLSLLLLGPVKIGVIAGLAKLFGSTPGSSLRTGFALGQGGEFAFVLLALIAQGGLVPSPILQATTAGVILSMLLTPFLIQHSDKLVLRLASSEWMSLAANLHNIAVRSMAANGHVILCGFGRSGQSLARILSQEDIHFFALDLDPEKVREAASAGESVVYGDAAKREVLIAAGLMRARAIIVTYSDTHSAMKILELAHQLRPEIPVIVRTQDDSDIDLLKNAGAAEVVSEIMEGSLMLASHTMMLLGVPLNKVLRRIRDVRETRYQLIRGFYRGLNDDTDEGDRQQPRLHTLQLTQNAHAIGYTIAELKLDKLQVEIRSIRRRNTPPFQPEQDFQLSTGDVLVLLGEQENLAAAEMLILQGK</sequence>
<dbReference type="Gene3D" id="1.20.1530.20">
    <property type="match status" value="1"/>
</dbReference>
<dbReference type="RefSeq" id="WP_221006831.1">
    <property type="nucleotide sequence ID" value="NZ_CP081150.1"/>
</dbReference>
<feature type="transmembrane region" description="Helical" evidence="11">
    <location>
        <begin position="6"/>
        <end position="22"/>
    </location>
</feature>
<dbReference type="PANTHER" id="PTHR46157:SF4">
    <property type="entry name" value="K(+) EFFLUX ANTIPORTER 3, CHLOROPLASTIC"/>
    <property type="match status" value="1"/>
</dbReference>
<dbReference type="InterPro" id="IPR036721">
    <property type="entry name" value="RCK_C_sf"/>
</dbReference>
<feature type="transmembrane region" description="Helical" evidence="11">
    <location>
        <begin position="281"/>
        <end position="300"/>
    </location>
</feature>
<feature type="transmembrane region" description="Helical" evidence="11">
    <location>
        <begin position="306"/>
        <end position="328"/>
    </location>
</feature>
<evidence type="ECO:0000256" key="7">
    <source>
        <dbReference type="ARBA" id="ARBA00022958"/>
    </source>
</evidence>
<evidence type="ECO:0000256" key="2">
    <source>
        <dbReference type="ARBA" id="ARBA00005551"/>
    </source>
</evidence>
<organism evidence="14 15">
    <name type="scientific">Deefgea tanakiae</name>
    <dbReference type="NCBI Taxonomy" id="2865840"/>
    <lineage>
        <taxon>Bacteria</taxon>
        <taxon>Pseudomonadati</taxon>
        <taxon>Pseudomonadota</taxon>
        <taxon>Betaproteobacteria</taxon>
        <taxon>Neisseriales</taxon>
        <taxon>Chitinibacteraceae</taxon>
        <taxon>Deefgea</taxon>
    </lineage>
</organism>
<keyword evidence="4" id="KW-0050">Antiport</keyword>
<comment type="subcellular location">
    <subcellularLocation>
        <location evidence="1">Membrane</location>
        <topology evidence="1">Multi-pass membrane protein</topology>
    </subcellularLocation>
</comment>
<dbReference type="InterPro" id="IPR006153">
    <property type="entry name" value="Cation/H_exchanger_TM"/>
</dbReference>
<dbReference type="SUPFAM" id="SSF51735">
    <property type="entry name" value="NAD(P)-binding Rossmann-fold domains"/>
    <property type="match status" value="1"/>
</dbReference>
<dbReference type="PROSITE" id="PS51202">
    <property type="entry name" value="RCK_C"/>
    <property type="match status" value="1"/>
</dbReference>
<feature type="transmembrane region" description="Helical" evidence="11">
    <location>
        <begin position="366"/>
        <end position="385"/>
    </location>
</feature>
<keyword evidence="9" id="KW-0406">Ion transport</keyword>
<evidence type="ECO:0000313" key="15">
    <source>
        <dbReference type="Proteomes" id="UP000825679"/>
    </source>
</evidence>
<feature type="transmembrane region" description="Helical" evidence="11">
    <location>
        <begin position="188"/>
        <end position="208"/>
    </location>
</feature>
<feature type="transmembrane region" description="Helical" evidence="11">
    <location>
        <begin position="146"/>
        <end position="168"/>
    </location>
</feature>
<dbReference type="Gene3D" id="3.30.70.1450">
    <property type="entry name" value="Regulator of K+ conductance, C-terminal domain"/>
    <property type="match status" value="1"/>
</dbReference>
<feature type="transmembrane region" description="Helical" evidence="11">
    <location>
        <begin position="340"/>
        <end position="360"/>
    </location>
</feature>
<name>A0ABX8Z6X5_9NEIS</name>
<protein>
    <submittedName>
        <fullName evidence="14">Monovalent cation:proton antiporter-2 (CPA2) family protein</fullName>
    </submittedName>
</protein>
<evidence type="ECO:0000256" key="10">
    <source>
        <dbReference type="ARBA" id="ARBA00023136"/>
    </source>
</evidence>
<evidence type="ECO:0000259" key="13">
    <source>
        <dbReference type="PROSITE" id="PS51202"/>
    </source>
</evidence>
<evidence type="ECO:0000256" key="6">
    <source>
        <dbReference type="ARBA" id="ARBA00022692"/>
    </source>
</evidence>
<dbReference type="EMBL" id="CP081150">
    <property type="protein sequence ID" value="QZA78337.1"/>
    <property type="molecule type" value="Genomic_DNA"/>
</dbReference>
<accession>A0ABX8Z6X5</accession>
<feature type="domain" description="RCK N-terminal" evidence="12">
    <location>
        <begin position="418"/>
        <end position="535"/>
    </location>
</feature>
<dbReference type="NCBIfam" id="TIGR00932">
    <property type="entry name" value="2a37"/>
    <property type="match status" value="1"/>
</dbReference>
<dbReference type="InterPro" id="IPR038770">
    <property type="entry name" value="Na+/solute_symporter_sf"/>
</dbReference>
<feature type="domain" description="RCK C-terminal" evidence="13">
    <location>
        <begin position="583"/>
        <end position="666"/>
    </location>
</feature>
<dbReference type="Pfam" id="PF00999">
    <property type="entry name" value="Na_H_Exchanger"/>
    <property type="match status" value="1"/>
</dbReference>
<dbReference type="InterPro" id="IPR036291">
    <property type="entry name" value="NAD(P)-bd_dom_sf"/>
</dbReference>
<evidence type="ECO:0000256" key="9">
    <source>
        <dbReference type="ARBA" id="ARBA00023065"/>
    </source>
</evidence>
<evidence type="ECO:0000259" key="12">
    <source>
        <dbReference type="PROSITE" id="PS51201"/>
    </source>
</evidence>
<dbReference type="Proteomes" id="UP000825679">
    <property type="component" value="Chromosome"/>
</dbReference>
<evidence type="ECO:0000256" key="1">
    <source>
        <dbReference type="ARBA" id="ARBA00004141"/>
    </source>
</evidence>
<keyword evidence="8 11" id="KW-1133">Transmembrane helix</keyword>
<feature type="transmembrane region" description="Helical" evidence="11">
    <location>
        <begin position="85"/>
        <end position="107"/>
    </location>
</feature>
<feature type="transmembrane region" description="Helical" evidence="11">
    <location>
        <begin position="113"/>
        <end position="134"/>
    </location>
</feature>
<comment type="similarity">
    <text evidence="2">Belongs to the monovalent cation:proton antiporter 2 (CPA2) transporter (TC 2.A.37) family.</text>
</comment>
<evidence type="ECO:0000256" key="8">
    <source>
        <dbReference type="ARBA" id="ARBA00022989"/>
    </source>
</evidence>
<evidence type="ECO:0000256" key="11">
    <source>
        <dbReference type="SAM" id="Phobius"/>
    </source>
</evidence>
<evidence type="ECO:0000256" key="5">
    <source>
        <dbReference type="ARBA" id="ARBA00022538"/>
    </source>
</evidence>
<feature type="transmembrane region" description="Helical" evidence="11">
    <location>
        <begin position="250"/>
        <end position="269"/>
    </location>
</feature>
<feature type="transmembrane region" description="Helical" evidence="11">
    <location>
        <begin position="54"/>
        <end position="73"/>
    </location>
</feature>
<keyword evidence="6 11" id="KW-0812">Transmembrane</keyword>
<dbReference type="PANTHER" id="PTHR46157">
    <property type="entry name" value="K(+) EFFLUX ANTIPORTER 3, CHLOROPLASTIC"/>
    <property type="match status" value="1"/>
</dbReference>
<evidence type="ECO:0000313" key="14">
    <source>
        <dbReference type="EMBL" id="QZA78337.1"/>
    </source>
</evidence>
<gene>
    <name evidence="14" type="ORF">K4H28_02660</name>
</gene>
<dbReference type="InterPro" id="IPR004771">
    <property type="entry name" value="K/H_exchanger"/>
</dbReference>
<dbReference type="Gene3D" id="3.40.50.720">
    <property type="entry name" value="NAD(P)-binding Rossmann-like Domain"/>
    <property type="match status" value="1"/>
</dbReference>
<proteinExistence type="inferred from homology"/>